<gene>
    <name evidence="1" type="ORF">ALC56_08922</name>
</gene>
<dbReference type="Proteomes" id="UP000078541">
    <property type="component" value="Unassembled WGS sequence"/>
</dbReference>
<proteinExistence type="predicted"/>
<evidence type="ECO:0000313" key="1">
    <source>
        <dbReference type="EMBL" id="KYN37131.1"/>
    </source>
</evidence>
<sequence length="69" mass="8020">MSLAQVYKENVLADQSILVKNPCLLSIKWVWSNASTETPKIYLDIQHEKYRVFVKRVAMNNIHENASDQ</sequence>
<organism evidence="1 2">
    <name type="scientific">Trachymyrmex septentrionalis</name>
    <dbReference type="NCBI Taxonomy" id="34720"/>
    <lineage>
        <taxon>Eukaryota</taxon>
        <taxon>Metazoa</taxon>
        <taxon>Ecdysozoa</taxon>
        <taxon>Arthropoda</taxon>
        <taxon>Hexapoda</taxon>
        <taxon>Insecta</taxon>
        <taxon>Pterygota</taxon>
        <taxon>Neoptera</taxon>
        <taxon>Endopterygota</taxon>
        <taxon>Hymenoptera</taxon>
        <taxon>Apocrita</taxon>
        <taxon>Aculeata</taxon>
        <taxon>Formicoidea</taxon>
        <taxon>Formicidae</taxon>
        <taxon>Myrmicinae</taxon>
        <taxon>Trachymyrmex</taxon>
    </lineage>
</organism>
<dbReference type="EMBL" id="KQ981727">
    <property type="protein sequence ID" value="KYN37131.1"/>
    <property type="molecule type" value="Genomic_DNA"/>
</dbReference>
<name>A0A195F9S4_9HYME</name>
<keyword evidence="2" id="KW-1185">Reference proteome</keyword>
<protein>
    <submittedName>
        <fullName evidence="1">Uncharacterized protein</fullName>
    </submittedName>
</protein>
<evidence type="ECO:0000313" key="2">
    <source>
        <dbReference type="Proteomes" id="UP000078541"/>
    </source>
</evidence>
<dbReference type="AlphaFoldDB" id="A0A195F9S4"/>
<reference evidence="1 2" key="1">
    <citation type="submission" date="2016-03" db="EMBL/GenBank/DDBJ databases">
        <title>Trachymyrmex septentrionalis WGS genome.</title>
        <authorList>
            <person name="Nygaard S."/>
            <person name="Hu H."/>
            <person name="Boomsma J."/>
            <person name="Zhang G."/>
        </authorList>
    </citation>
    <scope>NUCLEOTIDE SEQUENCE [LARGE SCALE GENOMIC DNA]</scope>
    <source>
        <strain evidence="1">Tsep2-gDNA-1</strain>
        <tissue evidence="1">Whole body</tissue>
    </source>
</reference>
<accession>A0A195F9S4</accession>